<dbReference type="PANTHER" id="PTHR42788:SF13">
    <property type="entry name" value="ALIPHATIC SULFONATES IMPORT ATP-BINDING PROTEIN SSUB"/>
    <property type="match status" value="1"/>
</dbReference>
<dbReference type="SUPFAM" id="SSF52540">
    <property type="entry name" value="P-loop containing nucleoside triphosphate hydrolases"/>
    <property type="match status" value="1"/>
</dbReference>
<name>A0A645EJU8_9ZZZZ</name>
<feature type="domain" description="ABC transporter" evidence="4">
    <location>
        <begin position="13"/>
        <end position="244"/>
    </location>
</feature>
<evidence type="ECO:0000259" key="4">
    <source>
        <dbReference type="PROSITE" id="PS50893"/>
    </source>
</evidence>
<evidence type="ECO:0000313" key="5">
    <source>
        <dbReference type="EMBL" id="MPN00994.1"/>
    </source>
</evidence>
<dbReference type="CDD" id="cd03293">
    <property type="entry name" value="ABC_NrtD_SsuB_transporters"/>
    <property type="match status" value="1"/>
</dbReference>
<dbReference type="PROSITE" id="PS00211">
    <property type="entry name" value="ABC_TRANSPORTER_1"/>
    <property type="match status" value="1"/>
</dbReference>
<dbReference type="AlphaFoldDB" id="A0A645EJU8"/>
<proteinExistence type="predicted"/>
<dbReference type="GO" id="GO:0016887">
    <property type="term" value="F:ATP hydrolysis activity"/>
    <property type="evidence" value="ECO:0007669"/>
    <property type="project" value="InterPro"/>
</dbReference>
<dbReference type="GO" id="GO:0005524">
    <property type="term" value="F:ATP binding"/>
    <property type="evidence" value="ECO:0007669"/>
    <property type="project" value="UniProtKB-KW"/>
</dbReference>
<dbReference type="Gene3D" id="3.40.50.300">
    <property type="entry name" value="P-loop containing nucleotide triphosphate hydrolases"/>
    <property type="match status" value="1"/>
</dbReference>
<dbReference type="InterPro" id="IPR050166">
    <property type="entry name" value="ABC_transporter_ATP-bind"/>
</dbReference>
<reference evidence="5" key="1">
    <citation type="submission" date="2019-08" db="EMBL/GenBank/DDBJ databases">
        <authorList>
            <person name="Kucharzyk K."/>
            <person name="Murdoch R.W."/>
            <person name="Higgins S."/>
            <person name="Loffler F."/>
        </authorList>
    </citation>
    <scope>NUCLEOTIDE SEQUENCE</scope>
</reference>
<gene>
    <name evidence="5" type="primary">tauB_17</name>
    <name evidence="5" type="ORF">SDC9_148192</name>
</gene>
<dbReference type="SMART" id="SM00382">
    <property type="entry name" value="AAA"/>
    <property type="match status" value="1"/>
</dbReference>
<dbReference type="Pfam" id="PF00005">
    <property type="entry name" value="ABC_tran"/>
    <property type="match status" value="1"/>
</dbReference>
<keyword evidence="3 5" id="KW-0067">ATP-binding</keyword>
<organism evidence="5">
    <name type="scientific">bioreactor metagenome</name>
    <dbReference type="NCBI Taxonomy" id="1076179"/>
    <lineage>
        <taxon>unclassified sequences</taxon>
        <taxon>metagenomes</taxon>
        <taxon>ecological metagenomes</taxon>
    </lineage>
</organism>
<dbReference type="InterPro" id="IPR017871">
    <property type="entry name" value="ABC_transporter-like_CS"/>
</dbReference>
<protein>
    <submittedName>
        <fullName evidence="5">Taurine import ATP-binding protein TauB</fullName>
    </submittedName>
</protein>
<keyword evidence="1" id="KW-0813">Transport</keyword>
<dbReference type="InterPro" id="IPR027417">
    <property type="entry name" value="P-loop_NTPase"/>
</dbReference>
<sequence length="265" mass="29081">MQKTQAENAPPVLQLAGVGYTYTAKKNSVQALQGIDLVVHDGEFVCVLGPSGCGKSTLLSLIAGFLAPTTGTLQMQGQPITGPSWNRGVVFQAPTLYAWLSVRQNIGFGLNMRHFEKQQIEQITSEYIELVGLQGFEDSKPYELSGGMKQRVALARALVGKPRVLLMDEPFGALDALTRQSMQALVRRLWQATQCTVVLVTHDIDEALCLGTRTLLLSGRPGHILQQFEAGFTHTLLQDEKAKVVYQPDYIARREELLARVTGGQ</sequence>
<dbReference type="PANTHER" id="PTHR42788">
    <property type="entry name" value="TAURINE IMPORT ATP-BINDING PROTEIN-RELATED"/>
    <property type="match status" value="1"/>
</dbReference>
<comment type="caution">
    <text evidence="5">The sequence shown here is derived from an EMBL/GenBank/DDBJ whole genome shotgun (WGS) entry which is preliminary data.</text>
</comment>
<dbReference type="InterPro" id="IPR003593">
    <property type="entry name" value="AAA+_ATPase"/>
</dbReference>
<evidence type="ECO:0000256" key="1">
    <source>
        <dbReference type="ARBA" id="ARBA00022448"/>
    </source>
</evidence>
<evidence type="ECO:0000256" key="2">
    <source>
        <dbReference type="ARBA" id="ARBA00022741"/>
    </source>
</evidence>
<dbReference type="InterPro" id="IPR003439">
    <property type="entry name" value="ABC_transporter-like_ATP-bd"/>
</dbReference>
<dbReference type="EMBL" id="VSSQ01047023">
    <property type="protein sequence ID" value="MPN00994.1"/>
    <property type="molecule type" value="Genomic_DNA"/>
</dbReference>
<dbReference type="PROSITE" id="PS50893">
    <property type="entry name" value="ABC_TRANSPORTER_2"/>
    <property type="match status" value="1"/>
</dbReference>
<evidence type="ECO:0000256" key="3">
    <source>
        <dbReference type="ARBA" id="ARBA00022840"/>
    </source>
</evidence>
<keyword evidence="2" id="KW-0547">Nucleotide-binding</keyword>
<accession>A0A645EJU8</accession>